<proteinExistence type="predicted"/>
<keyword evidence="2" id="KW-1185">Reference proteome</keyword>
<sequence>MVRSLRGNSEEYTVYFSITSNIIEHIPEKVLDVWFLDKIDAEVNKKFSSFATEQANKKFGKACISAVDADSAAMIARSKLSTALDLVSFGLSKSTNIITVGNKCLVIARSGFESICNSEIMLTGNSKNDDSKLDNVDRMIFTIINSTDVTENSKNKIKSAFRYFRLIKESNNIEHKFLNLWIALEKLVKASGSLASLIGSVVDIYLSA</sequence>
<dbReference type="RefSeq" id="WP_264850449.1">
    <property type="nucleotide sequence ID" value="NZ_BRXR01000001.1"/>
</dbReference>
<dbReference type="EMBL" id="BRXR01000001">
    <property type="protein sequence ID" value="GLC31170.1"/>
    <property type="molecule type" value="Genomic_DNA"/>
</dbReference>
<reference evidence="1 2" key="1">
    <citation type="journal article" date="2024" name="Int. J. Syst. Evol. Microbiol.">
        <title>Clostridium omnivorum sp. nov., isolated from anoxic soil under the treatment of reductive soil disinfestation.</title>
        <authorList>
            <person name="Ueki A."/>
            <person name="Tonouchi A."/>
            <person name="Kaku N."/>
            <person name="Honma S."/>
            <person name="Ueki K."/>
        </authorList>
    </citation>
    <scope>NUCLEOTIDE SEQUENCE [LARGE SCALE GENOMIC DNA]</scope>
    <source>
        <strain evidence="1 2">E14</strain>
    </source>
</reference>
<name>A0ABQ5N7E0_9CLOT</name>
<protein>
    <submittedName>
        <fullName evidence="1">Uncharacterized protein</fullName>
    </submittedName>
</protein>
<accession>A0ABQ5N7E0</accession>
<evidence type="ECO:0000313" key="2">
    <source>
        <dbReference type="Proteomes" id="UP001208567"/>
    </source>
</evidence>
<organism evidence="1 2">
    <name type="scientific">Clostridium omnivorum</name>
    <dbReference type="NCBI Taxonomy" id="1604902"/>
    <lineage>
        <taxon>Bacteria</taxon>
        <taxon>Bacillati</taxon>
        <taxon>Bacillota</taxon>
        <taxon>Clostridia</taxon>
        <taxon>Eubacteriales</taxon>
        <taxon>Clostridiaceae</taxon>
        <taxon>Clostridium</taxon>
    </lineage>
</organism>
<evidence type="ECO:0000313" key="1">
    <source>
        <dbReference type="EMBL" id="GLC31170.1"/>
    </source>
</evidence>
<gene>
    <name evidence="1" type="ORF">bsdE14_25800</name>
</gene>
<dbReference type="Proteomes" id="UP001208567">
    <property type="component" value="Unassembled WGS sequence"/>
</dbReference>
<comment type="caution">
    <text evidence="1">The sequence shown here is derived from an EMBL/GenBank/DDBJ whole genome shotgun (WGS) entry which is preliminary data.</text>
</comment>